<dbReference type="EMBL" id="JAQOSK010000049">
    <property type="protein sequence ID" value="MDC2961522.1"/>
    <property type="molecule type" value="Genomic_DNA"/>
</dbReference>
<dbReference type="InterPro" id="IPR002645">
    <property type="entry name" value="STAS_dom"/>
</dbReference>
<organism evidence="4 5">
    <name type="scientific">Streptomyces gilvifuscus</name>
    <dbReference type="NCBI Taxonomy" id="1550617"/>
    <lineage>
        <taxon>Bacteria</taxon>
        <taxon>Bacillati</taxon>
        <taxon>Actinomycetota</taxon>
        <taxon>Actinomycetes</taxon>
        <taxon>Kitasatosporales</taxon>
        <taxon>Streptomycetaceae</taxon>
        <taxon>Streptomyces</taxon>
    </lineage>
</organism>
<dbReference type="CDD" id="cd07043">
    <property type="entry name" value="STAS_anti-anti-sigma_factors"/>
    <property type="match status" value="1"/>
</dbReference>
<keyword evidence="5" id="KW-1185">Reference proteome</keyword>
<evidence type="ECO:0000313" key="5">
    <source>
        <dbReference type="Proteomes" id="UP001221328"/>
    </source>
</evidence>
<evidence type="ECO:0000313" key="4">
    <source>
        <dbReference type="EMBL" id="MDC2961522.1"/>
    </source>
</evidence>
<protein>
    <recommendedName>
        <fullName evidence="2">Anti-sigma factor antagonist</fullName>
    </recommendedName>
</protein>
<reference evidence="4 5" key="1">
    <citation type="journal article" date="2015" name="Int. J. Syst. Evol. Microbiol.">
        <title>Streptomyces gilvifuscus sp. nov., an actinomycete that produces antibacterial compounds isolated from soil.</title>
        <authorList>
            <person name="Nguyen T.M."/>
            <person name="Kim J."/>
        </authorList>
    </citation>
    <scope>NUCLEOTIDE SEQUENCE [LARGE SCALE GENOMIC DNA]</scope>
    <source>
        <strain evidence="4 5">T113</strain>
    </source>
</reference>
<dbReference type="InterPro" id="IPR003658">
    <property type="entry name" value="Anti-sigma_ant"/>
</dbReference>
<comment type="similarity">
    <text evidence="1 2">Belongs to the anti-sigma-factor antagonist family.</text>
</comment>
<sequence length="125" mass="12992">MPEEEISGAEHTRQTGRLSVVATTADGIRVLTLAGEIDHHTGDTLCQALGTTGTARPRIVVDMHLVTFMDSSGINILIAAHQALSEAGGWLRLAAVGATVKRTLSIVGVDALIGCHDTLPQALTG</sequence>
<dbReference type="NCBIfam" id="TIGR00377">
    <property type="entry name" value="ant_ant_sig"/>
    <property type="match status" value="1"/>
</dbReference>
<evidence type="ECO:0000256" key="2">
    <source>
        <dbReference type="RuleBase" id="RU003749"/>
    </source>
</evidence>
<dbReference type="PROSITE" id="PS50801">
    <property type="entry name" value="STAS"/>
    <property type="match status" value="1"/>
</dbReference>
<accession>A0ABT5G9H3</accession>
<dbReference type="PANTHER" id="PTHR33495:SF2">
    <property type="entry name" value="ANTI-SIGMA FACTOR ANTAGONIST TM_1081-RELATED"/>
    <property type="match status" value="1"/>
</dbReference>
<dbReference type="Proteomes" id="UP001221328">
    <property type="component" value="Unassembled WGS sequence"/>
</dbReference>
<evidence type="ECO:0000256" key="1">
    <source>
        <dbReference type="ARBA" id="ARBA00009013"/>
    </source>
</evidence>
<dbReference type="InterPro" id="IPR036513">
    <property type="entry name" value="STAS_dom_sf"/>
</dbReference>
<dbReference type="PANTHER" id="PTHR33495">
    <property type="entry name" value="ANTI-SIGMA FACTOR ANTAGONIST TM_1081-RELATED-RELATED"/>
    <property type="match status" value="1"/>
</dbReference>
<gene>
    <name evidence="4" type="ORF">PO587_44620</name>
</gene>
<comment type="caution">
    <text evidence="4">The sequence shown here is derived from an EMBL/GenBank/DDBJ whole genome shotgun (WGS) entry which is preliminary data.</text>
</comment>
<dbReference type="Gene3D" id="3.30.750.24">
    <property type="entry name" value="STAS domain"/>
    <property type="match status" value="1"/>
</dbReference>
<feature type="domain" description="STAS" evidence="3">
    <location>
        <begin position="18"/>
        <end position="125"/>
    </location>
</feature>
<name>A0ABT5G9H3_9ACTN</name>
<evidence type="ECO:0000259" key="3">
    <source>
        <dbReference type="PROSITE" id="PS50801"/>
    </source>
</evidence>
<proteinExistence type="inferred from homology"/>
<dbReference type="SUPFAM" id="SSF52091">
    <property type="entry name" value="SpoIIaa-like"/>
    <property type="match status" value="1"/>
</dbReference>
<dbReference type="Pfam" id="PF01740">
    <property type="entry name" value="STAS"/>
    <property type="match status" value="1"/>
</dbReference>